<feature type="compositionally biased region" description="Polar residues" evidence="1">
    <location>
        <begin position="124"/>
        <end position="138"/>
    </location>
</feature>
<feature type="region of interest" description="Disordered" evidence="1">
    <location>
        <begin position="122"/>
        <end position="154"/>
    </location>
</feature>
<feature type="region of interest" description="Disordered" evidence="1">
    <location>
        <begin position="1"/>
        <end position="65"/>
    </location>
</feature>
<organism evidence="3 4">
    <name type="scientific">Aldrovandia affinis</name>
    <dbReference type="NCBI Taxonomy" id="143900"/>
    <lineage>
        <taxon>Eukaryota</taxon>
        <taxon>Metazoa</taxon>
        <taxon>Chordata</taxon>
        <taxon>Craniata</taxon>
        <taxon>Vertebrata</taxon>
        <taxon>Euteleostomi</taxon>
        <taxon>Actinopterygii</taxon>
        <taxon>Neopterygii</taxon>
        <taxon>Teleostei</taxon>
        <taxon>Notacanthiformes</taxon>
        <taxon>Halosauridae</taxon>
        <taxon>Aldrovandia</taxon>
    </lineage>
</organism>
<feature type="compositionally biased region" description="Basic and acidic residues" evidence="1">
    <location>
        <begin position="1"/>
        <end position="14"/>
    </location>
</feature>
<dbReference type="EMBL" id="JAINUG010000078">
    <property type="protein sequence ID" value="KAJ8400158.1"/>
    <property type="molecule type" value="Genomic_DNA"/>
</dbReference>
<feature type="compositionally biased region" description="Polar residues" evidence="1">
    <location>
        <begin position="313"/>
        <end position="323"/>
    </location>
</feature>
<protein>
    <recommendedName>
        <fullName evidence="2">Voltage-gated calcium channel subunit alpha C-terminal domain-containing protein</fullName>
    </recommendedName>
</protein>
<evidence type="ECO:0000259" key="2">
    <source>
        <dbReference type="Pfam" id="PF16885"/>
    </source>
</evidence>
<dbReference type="AlphaFoldDB" id="A0AAD7SD96"/>
<proteinExistence type="predicted"/>
<gene>
    <name evidence="3" type="ORF">AAFF_G00398520</name>
</gene>
<feature type="compositionally biased region" description="Basic and acidic residues" evidence="1">
    <location>
        <begin position="24"/>
        <end position="34"/>
    </location>
</feature>
<name>A0AAD7SD96_9TELE</name>
<sequence>MLSGDRRSYKEYLDRYPNTDPDFETQRGYHHPDSYYDDDEQPLYNDSRRSPKRRLLRPRPKVKPSQHALLGLKANRRPSFSFECLRRQSSQDDLPLSPGLHQRTALPLHLMQHQVMAVAGLDSSRAQRLSPTRSTRSWATPPATPINKDRSPYYTPMIRVDRPSHDSMSSSQSSVRKSSWYTDDSDFSHRTYTPAHLQVPAEFRQQYHHKRGSAMSLVEAVLISEGLGRYAKDPKFVAATKHEIADACEMTIDEMESAASHLLNGVVTPVLPVLSQRSYELQDFPTGYSDEEAEPEPRPKHQQQALAPPPGTRNHTPANNRHCPQSPREDRALC</sequence>
<dbReference type="Pfam" id="PF16885">
    <property type="entry name" value="CAC1F_C"/>
    <property type="match status" value="1"/>
</dbReference>
<reference evidence="3" key="1">
    <citation type="journal article" date="2023" name="Science">
        <title>Genome structures resolve the early diversification of teleost fishes.</title>
        <authorList>
            <person name="Parey E."/>
            <person name="Louis A."/>
            <person name="Montfort J."/>
            <person name="Bouchez O."/>
            <person name="Roques C."/>
            <person name="Iampietro C."/>
            <person name="Lluch J."/>
            <person name="Castinel A."/>
            <person name="Donnadieu C."/>
            <person name="Desvignes T."/>
            <person name="Floi Bucao C."/>
            <person name="Jouanno E."/>
            <person name="Wen M."/>
            <person name="Mejri S."/>
            <person name="Dirks R."/>
            <person name="Jansen H."/>
            <person name="Henkel C."/>
            <person name="Chen W.J."/>
            <person name="Zahm M."/>
            <person name="Cabau C."/>
            <person name="Klopp C."/>
            <person name="Thompson A.W."/>
            <person name="Robinson-Rechavi M."/>
            <person name="Braasch I."/>
            <person name="Lecointre G."/>
            <person name="Bobe J."/>
            <person name="Postlethwait J.H."/>
            <person name="Berthelot C."/>
            <person name="Roest Crollius H."/>
            <person name="Guiguen Y."/>
        </authorList>
    </citation>
    <scope>NUCLEOTIDE SEQUENCE</scope>
    <source>
        <strain evidence="3">NC1722</strain>
    </source>
</reference>
<accession>A0AAD7SD96</accession>
<feature type="region of interest" description="Disordered" evidence="1">
    <location>
        <begin position="286"/>
        <end position="334"/>
    </location>
</feature>
<evidence type="ECO:0000256" key="1">
    <source>
        <dbReference type="SAM" id="MobiDB-lite"/>
    </source>
</evidence>
<evidence type="ECO:0000313" key="3">
    <source>
        <dbReference type="EMBL" id="KAJ8400158.1"/>
    </source>
</evidence>
<feature type="domain" description="Voltage-gated calcium channel subunit alpha C-terminal" evidence="2">
    <location>
        <begin position="64"/>
        <end position="241"/>
    </location>
</feature>
<comment type="caution">
    <text evidence="3">The sequence shown here is derived from an EMBL/GenBank/DDBJ whole genome shotgun (WGS) entry which is preliminary data.</text>
</comment>
<evidence type="ECO:0000313" key="4">
    <source>
        <dbReference type="Proteomes" id="UP001221898"/>
    </source>
</evidence>
<dbReference type="Proteomes" id="UP001221898">
    <property type="component" value="Unassembled WGS sequence"/>
</dbReference>
<feature type="compositionally biased region" description="Basic residues" evidence="1">
    <location>
        <begin position="50"/>
        <end position="64"/>
    </location>
</feature>
<keyword evidence="4" id="KW-1185">Reference proteome</keyword>
<dbReference type="InterPro" id="IPR031688">
    <property type="entry name" value="CAC1F_C"/>
</dbReference>